<dbReference type="Gene3D" id="3.40.50.10490">
    <property type="entry name" value="Glucose-6-phosphate isomerase like protein, domain 1"/>
    <property type="match status" value="1"/>
</dbReference>
<evidence type="ECO:0000313" key="4">
    <source>
        <dbReference type="Proteomes" id="UP001299546"/>
    </source>
</evidence>
<comment type="caution">
    <text evidence="3">The sequence shown here is derived from an EMBL/GenBank/DDBJ whole genome shotgun (WGS) entry which is preliminary data.</text>
</comment>
<gene>
    <name evidence="3" type="ORF">LIZ65_08635</name>
</gene>
<proteinExistence type="inferred from homology"/>
<dbReference type="Proteomes" id="UP001299546">
    <property type="component" value="Unassembled WGS sequence"/>
</dbReference>
<organism evidence="3 4">
    <name type="scientific">Bariatricus massiliensis</name>
    <dbReference type="NCBI Taxonomy" id="1745713"/>
    <lineage>
        <taxon>Bacteria</taxon>
        <taxon>Bacillati</taxon>
        <taxon>Bacillota</taxon>
        <taxon>Clostridia</taxon>
        <taxon>Lachnospirales</taxon>
        <taxon>Lachnospiraceae</taxon>
        <taxon>Bariatricus</taxon>
    </lineage>
</organism>
<dbReference type="InterPro" id="IPR001347">
    <property type="entry name" value="SIS_dom"/>
</dbReference>
<comment type="similarity">
    <text evidence="1">Belongs to the SIS family. PHI subfamily.</text>
</comment>
<accession>A0ABS8DHW1</accession>
<dbReference type="RefSeq" id="WP_066737762.1">
    <property type="nucleotide sequence ID" value="NZ_JAJCIQ010000005.1"/>
</dbReference>
<sequence>MEFKTMYEAILEEHRKVYESLNQQGLREFIDTVKAHERIFLIGVGREGLATRAFAMRLMHMGKEIHWIWDDTTPGIQKGDLVIATLGDGQIGHINYVCERAKEAGAYIYVVTGSPSGRTAKEVADAVFFLPAAVYRGADDVVPSMQPMGNLFEQCLLITFDMIVMTIVEETPELSFEKMSCRHRNVE</sequence>
<dbReference type="SUPFAM" id="SSF53697">
    <property type="entry name" value="SIS domain"/>
    <property type="match status" value="1"/>
</dbReference>
<name>A0ABS8DHW1_9FIRM</name>
<dbReference type="InterPro" id="IPR017552">
    <property type="entry name" value="PHI/rmpB"/>
</dbReference>
<protein>
    <submittedName>
        <fullName evidence="3">6-phospho-3-hexuloisomerase</fullName>
    </submittedName>
</protein>
<evidence type="ECO:0000313" key="3">
    <source>
        <dbReference type="EMBL" id="MCB7387354.1"/>
    </source>
</evidence>
<dbReference type="PROSITE" id="PS51464">
    <property type="entry name" value="SIS"/>
    <property type="match status" value="1"/>
</dbReference>
<dbReference type="PANTHER" id="PTHR43443:SF1">
    <property type="entry name" value="3-HEXULOSE-6-PHOSPHATE ISOMERASE"/>
    <property type="match status" value="1"/>
</dbReference>
<dbReference type="PANTHER" id="PTHR43443">
    <property type="entry name" value="3-HEXULOSE-6-PHOSPHATE ISOMERASE"/>
    <property type="match status" value="1"/>
</dbReference>
<keyword evidence="4" id="KW-1185">Reference proteome</keyword>
<feature type="domain" description="SIS" evidence="2">
    <location>
        <begin position="29"/>
        <end position="173"/>
    </location>
</feature>
<evidence type="ECO:0000259" key="2">
    <source>
        <dbReference type="PROSITE" id="PS51464"/>
    </source>
</evidence>
<dbReference type="EMBL" id="JAJCIS010000004">
    <property type="protein sequence ID" value="MCB7387354.1"/>
    <property type="molecule type" value="Genomic_DNA"/>
</dbReference>
<dbReference type="InterPro" id="IPR046348">
    <property type="entry name" value="SIS_dom_sf"/>
</dbReference>
<reference evidence="3 4" key="1">
    <citation type="submission" date="2021-10" db="EMBL/GenBank/DDBJ databases">
        <title>Collection of gut derived symbiotic bacterial strains cultured from healthy donors.</title>
        <authorList>
            <person name="Lin H."/>
            <person name="Littmann E."/>
            <person name="Kohout C."/>
            <person name="Pamer E.G."/>
        </authorList>
    </citation>
    <scope>NUCLEOTIDE SEQUENCE [LARGE SCALE GENOMIC DNA]</scope>
    <source>
        <strain evidence="3 4">DFI.1.165</strain>
    </source>
</reference>
<evidence type="ECO:0000256" key="1">
    <source>
        <dbReference type="ARBA" id="ARBA00009235"/>
    </source>
</evidence>